<dbReference type="InterPro" id="IPR036388">
    <property type="entry name" value="WH-like_DNA-bd_sf"/>
</dbReference>
<protein>
    <submittedName>
        <fullName evidence="7">RNA polymerase sigma factor</fullName>
    </submittedName>
</protein>
<evidence type="ECO:0000313" key="8">
    <source>
        <dbReference type="Proteomes" id="UP001597318"/>
    </source>
</evidence>
<evidence type="ECO:0000259" key="6">
    <source>
        <dbReference type="Pfam" id="PF08281"/>
    </source>
</evidence>
<dbReference type="SUPFAM" id="SSF88659">
    <property type="entry name" value="Sigma3 and sigma4 domains of RNA polymerase sigma factors"/>
    <property type="match status" value="1"/>
</dbReference>
<dbReference type="CDD" id="cd06171">
    <property type="entry name" value="Sigma70_r4"/>
    <property type="match status" value="1"/>
</dbReference>
<organism evidence="7 8">
    <name type="scientific">Metabacillus endolithicus</name>
    <dbReference type="NCBI Taxonomy" id="1535204"/>
    <lineage>
        <taxon>Bacteria</taxon>
        <taxon>Bacillati</taxon>
        <taxon>Bacillota</taxon>
        <taxon>Bacilli</taxon>
        <taxon>Bacillales</taxon>
        <taxon>Bacillaceae</taxon>
        <taxon>Metabacillus</taxon>
    </lineage>
</organism>
<evidence type="ECO:0000256" key="4">
    <source>
        <dbReference type="ARBA" id="ARBA00023163"/>
    </source>
</evidence>
<feature type="domain" description="RNA polymerase sigma-70 region 2" evidence="5">
    <location>
        <begin position="24"/>
        <end position="92"/>
    </location>
</feature>
<evidence type="ECO:0000313" key="7">
    <source>
        <dbReference type="EMBL" id="MFD2216188.1"/>
    </source>
</evidence>
<dbReference type="Pfam" id="PF04542">
    <property type="entry name" value="Sigma70_r2"/>
    <property type="match status" value="1"/>
</dbReference>
<comment type="caution">
    <text evidence="7">The sequence shown here is derived from an EMBL/GenBank/DDBJ whole genome shotgun (WGS) entry which is preliminary data.</text>
</comment>
<keyword evidence="4" id="KW-0804">Transcription</keyword>
<dbReference type="Gene3D" id="1.10.1740.10">
    <property type="match status" value="1"/>
</dbReference>
<keyword evidence="8" id="KW-1185">Reference proteome</keyword>
<evidence type="ECO:0000256" key="2">
    <source>
        <dbReference type="ARBA" id="ARBA00023015"/>
    </source>
</evidence>
<dbReference type="Proteomes" id="UP001597318">
    <property type="component" value="Unassembled WGS sequence"/>
</dbReference>
<dbReference type="InterPro" id="IPR013324">
    <property type="entry name" value="RNA_pol_sigma_r3/r4-like"/>
</dbReference>
<dbReference type="Pfam" id="PF08281">
    <property type="entry name" value="Sigma70_r4_2"/>
    <property type="match status" value="1"/>
</dbReference>
<dbReference type="InterPro" id="IPR014284">
    <property type="entry name" value="RNA_pol_sigma-70_dom"/>
</dbReference>
<keyword evidence="3" id="KW-0731">Sigma factor</keyword>
<dbReference type="InterPro" id="IPR013325">
    <property type="entry name" value="RNA_pol_sigma_r2"/>
</dbReference>
<dbReference type="InterPro" id="IPR039425">
    <property type="entry name" value="RNA_pol_sigma-70-like"/>
</dbReference>
<dbReference type="InterPro" id="IPR007627">
    <property type="entry name" value="RNA_pol_sigma70_r2"/>
</dbReference>
<dbReference type="PANTHER" id="PTHR43133:SF62">
    <property type="entry name" value="RNA POLYMERASE SIGMA FACTOR SIGZ"/>
    <property type="match status" value="1"/>
</dbReference>
<dbReference type="SUPFAM" id="SSF88946">
    <property type="entry name" value="Sigma2 domain of RNA polymerase sigma factors"/>
    <property type="match status" value="1"/>
</dbReference>
<evidence type="ECO:0000256" key="3">
    <source>
        <dbReference type="ARBA" id="ARBA00023082"/>
    </source>
</evidence>
<dbReference type="Gene3D" id="1.10.10.10">
    <property type="entry name" value="Winged helix-like DNA-binding domain superfamily/Winged helix DNA-binding domain"/>
    <property type="match status" value="1"/>
</dbReference>
<dbReference type="InterPro" id="IPR013249">
    <property type="entry name" value="RNA_pol_sigma70_r4_t2"/>
</dbReference>
<comment type="similarity">
    <text evidence="1">Belongs to the sigma-70 factor family. ECF subfamily.</text>
</comment>
<dbReference type="RefSeq" id="WP_247339749.1">
    <property type="nucleotide sequence ID" value="NZ_CP095550.1"/>
</dbReference>
<sequence>MIEKDDASLYAKAANKDRIAFEQLYDRYEKLVYSFAYRITKDTTLSEEIIQDVFMKLWNGTNLYDEKKGKFSSWLLTITRNKAIDEIRKRQRHTHEEVIEKDSLVVDEASTERKIEQKEQREKIQQAMSNLKIEQKQIIELFYFKGLSQQKIADQCEIPLGTVKGRIRIALKHLKNMLGKEGRDIT</sequence>
<keyword evidence="2" id="KW-0805">Transcription regulation</keyword>
<feature type="domain" description="RNA polymerase sigma factor 70 region 4 type 2" evidence="6">
    <location>
        <begin position="121"/>
        <end position="174"/>
    </location>
</feature>
<proteinExistence type="inferred from homology"/>
<dbReference type="PANTHER" id="PTHR43133">
    <property type="entry name" value="RNA POLYMERASE ECF-TYPE SIGMA FACTO"/>
    <property type="match status" value="1"/>
</dbReference>
<name>A0ABW5C5F2_9BACI</name>
<dbReference type="EMBL" id="JBHUIK010000006">
    <property type="protein sequence ID" value="MFD2216188.1"/>
    <property type="molecule type" value="Genomic_DNA"/>
</dbReference>
<reference evidence="8" key="1">
    <citation type="journal article" date="2019" name="Int. J. Syst. Evol. Microbiol.">
        <title>The Global Catalogue of Microorganisms (GCM) 10K type strain sequencing project: providing services to taxonomists for standard genome sequencing and annotation.</title>
        <authorList>
            <consortium name="The Broad Institute Genomics Platform"/>
            <consortium name="The Broad Institute Genome Sequencing Center for Infectious Disease"/>
            <person name="Wu L."/>
            <person name="Ma J."/>
        </authorList>
    </citation>
    <scope>NUCLEOTIDE SEQUENCE [LARGE SCALE GENOMIC DNA]</scope>
    <source>
        <strain evidence="8">CGMCC 1.15474</strain>
    </source>
</reference>
<gene>
    <name evidence="7" type="ORF">ACFSKK_21170</name>
</gene>
<evidence type="ECO:0000256" key="1">
    <source>
        <dbReference type="ARBA" id="ARBA00010641"/>
    </source>
</evidence>
<accession>A0ABW5C5F2</accession>
<evidence type="ECO:0000259" key="5">
    <source>
        <dbReference type="Pfam" id="PF04542"/>
    </source>
</evidence>
<dbReference type="NCBIfam" id="TIGR02937">
    <property type="entry name" value="sigma70-ECF"/>
    <property type="match status" value="1"/>
</dbReference>